<dbReference type="GO" id="GO:0006281">
    <property type="term" value="P:DNA repair"/>
    <property type="evidence" value="ECO:0007669"/>
    <property type="project" value="UniProtKB-UniRule"/>
</dbReference>
<dbReference type="PATRIC" id="fig|1429438.4.peg.1270"/>
<dbReference type="HOGENOM" id="CLU_078758_6_0_7"/>
<dbReference type="PANTHER" id="PTHR10302:SF27">
    <property type="entry name" value="SINGLE-STRANDED DNA-BINDING PROTEIN"/>
    <property type="match status" value="1"/>
</dbReference>
<dbReference type="GO" id="GO:0006310">
    <property type="term" value="P:DNA recombination"/>
    <property type="evidence" value="ECO:0007669"/>
    <property type="project" value="UniProtKB-UniRule"/>
</dbReference>
<dbReference type="Pfam" id="PF00436">
    <property type="entry name" value="SSB"/>
    <property type="match status" value="1"/>
</dbReference>
<keyword evidence="1 2" id="KW-0238">DNA-binding</keyword>
<organism evidence="5 6">
    <name type="scientific">Entotheonella factor</name>
    <dbReference type="NCBI Taxonomy" id="1429438"/>
    <lineage>
        <taxon>Bacteria</taxon>
        <taxon>Pseudomonadati</taxon>
        <taxon>Nitrospinota/Tectimicrobiota group</taxon>
        <taxon>Candidatus Tectimicrobiota</taxon>
        <taxon>Candidatus Entotheonellia</taxon>
        <taxon>Candidatus Entotheonellales</taxon>
        <taxon>Candidatus Entotheonellaceae</taxon>
        <taxon>Candidatus Entotheonella</taxon>
    </lineage>
</organism>
<feature type="short sequence motif" description="Important for interaction with partner proteins" evidence="2">
    <location>
        <begin position="153"/>
        <end position="158"/>
    </location>
</feature>
<comment type="function">
    <text evidence="2">Plays an important role in DNA replication, recombination and repair. Binds to ssDNA and to an array of partner proteins to recruit them to their sites of action during DNA metabolism.</text>
</comment>
<proteinExistence type="inferred from homology"/>
<dbReference type="Gene3D" id="2.40.50.140">
    <property type="entry name" value="Nucleic acid-binding proteins"/>
    <property type="match status" value="1"/>
</dbReference>
<dbReference type="PIRSF" id="PIRSF002070">
    <property type="entry name" value="SSB"/>
    <property type="match status" value="1"/>
</dbReference>
<feature type="compositionally biased region" description="Pro residues" evidence="4">
    <location>
        <begin position="126"/>
        <end position="136"/>
    </location>
</feature>
<gene>
    <name evidence="5" type="ORF">ETSY1_05650</name>
</gene>
<keyword evidence="2" id="KW-0234">DNA repair</keyword>
<dbReference type="EMBL" id="AZHW01000193">
    <property type="protein sequence ID" value="ETX01878.1"/>
    <property type="molecule type" value="Genomic_DNA"/>
</dbReference>
<sequence length="158" mass="17282">MASLNSVTLLGNLTRDPELRYTPQGTAVTTFGLAVNRRYSQEGQAREEVCFIDIVAFGRQAETVNEYLTKGNLALVEGRLQWRSWETPEGQKRSKHEVVANNVQFMPRGSGGQSDGSYQPARSAPPSRPSAPPQPPSMGGRGGFDDSFPPPDDDDLPF</sequence>
<dbReference type="GO" id="GO:0009295">
    <property type="term" value="C:nucleoid"/>
    <property type="evidence" value="ECO:0007669"/>
    <property type="project" value="TreeGrafter"/>
</dbReference>
<comment type="caution">
    <text evidence="2">Lacks conserved residue(s) required for the propagation of feature annotation.</text>
</comment>
<evidence type="ECO:0000256" key="2">
    <source>
        <dbReference type="HAMAP-Rule" id="MF_00984"/>
    </source>
</evidence>
<name>W4LVF9_ENTF1</name>
<dbReference type="GO" id="GO:0006260">
    <property type="term" value="P:DNA replication"/>
    <property type="evidence" value="ECO:0007669"/>
    <property type="project" value="UniProtKB-UniRule"/>
</dbReference>
<dbReference type="SUPFAM" id="SSF50249">
    <property type="entry name" value="Nucleic acid-binding proteins"/>
    <property type="match status" value="1"/>
</dbReference>
<dbReference type="Proteomes" id="UP000019141">
    <property type="component" value="Unassembled WGS sequence"/>
</dbReference>
<accession>W4LVF9</accession>
<dbReference type="HAMAP" id="MF_00984">
    <property type="entry name" value="SSB"/>
    <property type="match status" value="1"/>
</dbReference>
<reference evidence="5 6" key="1">
    <citation type="journal article" date="2014" name="Nature">
        <title>An environmental bacterial taxon with a large and distinct metabolic repertoire.</title>
        <authorList>
            <person name="Wilson M.C."/>
            <person name="Mori T."/>
            <person name="Ruckert C."/>
            <person name="Uria A.R."/>
            <person name="Helf M.J."/>
            <person name="Takada K."/>
            <person name="Gernert C."/>
            <person name="Steffens U.A."/>
            <person name="Heycke N."/>
            <person name="Schmitt S."/>
            <person name="Rinke C."/>
            <person name="Helfrich E.J."/>
            <person name="Brachmann A.O."/>
            <person name="Gurgui C."/>
            <person name="Wakimoto T."/>
            <person name="Kracht M."/>
            <person name="Crusemann M."/>
            <person name="Hentschel U."/>
            <person name="Abe I."/>
            <person name="Matsunaga S."/>
            <person name="Kalinowski J."/>
            <person name="Takeyama H."/>
            <person name="Piel J."/>
        </authorList>
    </citation>
    <scope>NUCLEOTIDE SEQUENCE [LARGE SCALE GENOMIC DNA]</scope>
    <source>
        <strain evidence="6">TSY1</strain>
    </source>
</reference>
<dbReference type="PANTHER" id="PTHR10302">
    <property type="entry name" value="SINGLE-STRANDED DNA-BINDING PROTEIN"/>
    <property type="match status" value="1"/>
</dbReference>
<keyword evidence="2" id="KW-0233">DNA recombination</keyword>
<evidence type="ECO:0000256" key="1">
    <source>
        <dbReference type="ARBA" id="ARBA00023125"/>
    </source>
</evidence>
<comment type="subunit">
    <text evidence="2">Homotetramer.</text>
</comment>
<feature type="region of interest" description="Disordered" evidence="4">
    <location>
        <begin position="104"/>
        <end position="158"/>
    </location>
</feature>
<dbReference type="PROSITE" id="PS50935">
    <property type="entry name" value="SSB"/>
    <property type="match status" value="1"/>
</dbReference>
<dbReference type="NCBIfam" id="TIGR00621">
    <property type="entry name" value="ssb"/>
    <property type="match status" value="1"/>
</dbReference>
<comment type="caution">
    <text evidence="5">The sequence shown here is derived from an EMBL/GenBank/DDBJ whole genome shotgun (WGS) entry which is preliminary data.</text>
</comment>
<dbReference type="AlphaFoldDB" id="W4LVF9"/>
<evidence type="ECO:0000313" key="6">
    <source>
        <dbReference type="Proteomes" id="UP000019141"/>
    </source>
</evidence>
<dbReference type="InterPro" id="IPR011344">
    <property type="entry name" value="ssDNA-bd"/>
</dbReference>
<evidence type="ECO:0000256" key="3">
    <source>
        <dbReference type="PIRNR" id="PIRNR002070"/>
    </source>
</evidence>
<keyword evidence="6" id="KW-1185">Reference proteome</keyword>
<dbReference type="InterPro" id="IPR000424">
    <property type="entry name" value="Primosome_PriB/ssb"/>
</dbReference>
<dbReference type="CDD" id="cd04496">
    <property type="entry name" value="SSB_OBF"/>
    <property type="match status" value="1"/>
</dbReference>
<keyword evidence="2" id="KW-0235">DNA replication</keyword>
<dbReference type="InterPro" id="IPR012340">
    <property type="entry name" value="NA-bd_OB-fold"/>
</dbReference>
<evidence type="ECO:0000256" key="4">
    <source>
        <dbReference type="SAM" id="MobiDB-lite"/>
    </source>
</evidence>
<keyword evidence="2" id="KW-0227">DNA damage</keyword>
<evidence type="ECO:0000313" key="5">
    <source>
        <dbReference type="EMBL" id="ETX01878.1"/>
    </source>
</evidence>
<dbReference type="GO" id="GO:0003697">
    <property type="term" value="F:single-stranded DNA binding"/>
    <property type="evidence" value="ECO:0007669"/>
    <property type="project" value="UniProtKB-UniRule"/>
</dbReference>
<protein>
    <recommendedName>
        <fullName evidence="2 3">Single-stranded DNA-binding protein</fullName>
        <shortName evidence="2">SSB</shortName>
    </recommendedName>
</protein>